<dbReference type="InterPro" id="IPR038763">
    <property type="entry name" value="DHH_sf"/>
</dbReference>
<feature type="domain" description="DDH" evidence="1">
    <location>
        <begin position="20"/>
        <end position="166"/>
    </location>
</feature>
<dbReference type="AlphaFoldDB" id="A0A1F7VDA2"/>
<name>A0A1F7VDA2_9BACT</name>
<protein>
    <recommendedName>
        <fullName evidence="5">DDH domain-containing protein</fullName>
    </recommendedName>
</protein>
<dbReference type="EMBL" id="MGER01000032">
    <property type="protein sequence ID" value="OGL88425.1"/>
    <property type="molecule type" value="Genomic_DNA"/>
</dbReference>
<accession>A0A1F7VDA2</accession>
<sequence>MRDFLFQVKSVLSALQAADHILVVTHQKPDGDAIGSAAAMVGYLEKMGKESLVFCQHPPQDMFHFLPHMNKFTTDASVVRSPLYDLIVVLDSSDLAYAGIDELLRSRKEPLPPLVNIDHHASNVYFGEYHLIDPAAPSTTTVLYRLIAAEHRHFIDAPLATSLLTGLLTDTGHFSNPATNELALAVGAELLMHGARFRQITAATWQNREIGTLHLWGKALARLQYFPRYRLASTVLTLEDFRTARVEGDPTEGIANFLANLKEADVILVLKEQEGGTVKGSLRTVRPDIDVSHLALALGGGGHKKAAGFKIQGKLIRTPQGWKIITG</sequence>
<gene>
    <name evidence="3" type="ORF">A3I42_01200</name>
</gene>
<dbReference type="Pfam" id="PF02272">
    <property type="entry name" value="DHHA1"/>
    <property type="match status" value="1"/>
</dbReference>
<dbReference type="PANTHER" id="PTHR47618">
    <property type="entry name" value="BIFUNCTIONAL OLIGORIBONUCLEASE AND PAP PHOSPHATASE NRNA"/>
    <property type="match status" value="1"/>
</dbReference>
<dbReference type="SUPFAM" id="SSF64182">
    <property type="entry name" value="DHH phosphoesterases"/>
    <property type="match status" value="1"/>
</dbReference>
<dbReference type="GO" id="GO:0003676">
    <property type="term" value="F:nucleic acid binding"/>
    <property type="evidence" value="ECO:0007669"/>
    <property type="project" value="InterPro"/>
</dbReference>
<organism evidence="3 4">
    <name type="scientific">Candidatus Uhrbacteria bacterium RIFCSPLOWO2_02_FULL_49_11</name>
    <dbReference type="NCBI Taxonomy" id="1802409"/>
    <lineage>
        <taxon>Bacteria</taxon>
        <taxon>Candidatus Uhriibacteriota</taxon>
    </lineage>
</organism>
<proteinExistence type="predicted"/>
<dbReference type="PANTHER" id="PTHR47618:SF1">
    <property type="entry name" value="BIFUNCTIONAL OLIGORIBONUCLEASE AND PAP PHOSPHATASE NRNA"/>
    <property type="match status" value="1"/>
</dbReference>
<evidence type="ECO:0008006" key="5">
    <source>
        <dbReference type="Google" id="ProtNLM"/>
    </source>
</evidence>
<evidence type="ECO:0000313" key="4">
    <source>
        <dbReference type="Proteomes" id="UP000178264"/>
    </source>
</evidence>
<reference evidence="3 4" key="1">
    <citation type="journal article" date="2016" name="Nat. Commun.">
        <title>Thousands of microbial genomes shed light on interconnected biogeochemical processes in an aquifer system.</title>
        <authorList>
            <person name="Anantharaman K."/>
            <person name="Brown C.T."/>
            <person name="Hug L.A."/>
            <person name="Sharon I."/>
            <person name="Castelle C.J."/>
            <person name="Probst A.J."/>
            <person name="Thomas B.C."/>
            <person name="Singh A."/>
            <person name="Wilkins M.J."/>
            <person name="Karaoz U."/>
            <person name="Brodie E.L."/>
            <person name="Williams K.H."/>
            <person name="Hubbard S.S."/>
            <person name="Banfield J.F."/>
        </authorList>
    </citation>
    <scope>NUCLEOTIDE SEQUENCE [LARGE SCALE GENOMIC DNA]</scope>
</reference>
<comment type="caution">
    <text evidence="3">The sequence shown here is derived from an EMBL/GenBank/DDBJ whole genome shotgun (WGS) entry which is preliminary data.</text>
</comment>
<evidence type="ECO:0000259" key="2">
    <source>
        <dbReference type="Pfam" id="PF02272"/>
    </source>
</evidence>
<dbReference type="Proteomes" id="UP000178264">
    <property type="component" value="Unassembled WGS sequence"/>
</dbReference>
<evidence type="ECO:0000313" key="3">
    <source>
        <dbReference type="EMBL" id="OGL88425.1"/>
    </source>
</evidence>
<feature type="domain" description="DHHA1" evidence="2">
    <location>
        <begin position="246"/>
        <end position="312"/>
    </location>
</feature>
<dbReference type="InterPro" id="IPR001667">
    <property type="entry name" value="DDH_dom"/>
</dbReference>
<evidence type="ECO:0000259" key="1">
    <source>
        <dbReference type="Pfam" id="PF01368"/>
    </source>
</evidence>
<dbReference type="Pfam" id="PF01368">
    <property type="entry name" value="DHH"/>
    <property type="match status" value="1"/>
</dbReference>
<dbReference type="InterPro" id="IPR051319">
    <property type="entry name" value="Oligoribo/pAp-PDE_c-di-AMP_PDE"/>
</dbReference>
<dbReference type="InterPro" id="IPR003156">
    <property type="entry name" value="DHHA1_dom"/>
</dbReference>
<dbReference type="Gene3D" id="3.90.1640.10">
    <property type="entry name" value="inorganic pyrophosphatase (n-terminal core)"/>
    <property type="match status" value="1"/>
</dbReference>
<dbReference type="Gene3D" id="3.10.310.30">
    <property type="match status" value="1"/>
</dbReference>